<sequence>MEKESVDYNPSNKVVTLGHLFAKDLPNALILPEYPSTFNQTAKFLNDEKYLVHDYPPFLNIEVQYLKPIQLCPIAGNELPILLRNKPGELLKQHWKKWLPFLPEANMCDLTLEGTGESKCFTQFPLQCLPREKHAVDPNVHHRILSKNTIPAMGANCPRHMTLDDYTVPCMIK</sequence>
<keyword evidence="2" id="KW-1185">Reference proteome</keyword>
<evidence type="ECO:0000313" key="2">
    <source>
        <dbReference type="Proteomes" id="UP000887567"/>
    </source>
</evidence>
<protein>
    <submittedName>
        <fullName evidence="1">Uncharacterized protein</fullName>
    </submittedName>
</protein>
<dbReference type="PANTHER" id="PTHR37018">
    <property type="entry name" value="CULTURE SPECIFIC PROTEIN, PUTATIVE (AFU_ORTHOLOGUE AFUA_2G00130)-RELATED"/>
    <property type="match status" value="1"/>
</dbReference>
<dbReference type="OrthoDB" id="5946236at2759"/>
<reference evidence="1" key="1">
    <citation type="submission" date="2022-11" db="UniProtKB">
        <authorList>
            <consortium name="EnsemblMetazoa"/>
        </authorList>
    </citation>
    <scope>IDENTIFICATION</scope>
</reference>
<dbReference type="PANTHER" id="PTHR37018:SF1">
    <property type="entry name" value="CULTURE SPECIFIC PROTEIN, PUTATIVE (AFU_ORTHOLOGUE AFUA_2G00130)-RELATED"/>
    <property type="match status" value="1"/>
</dbReference>
<evidence type="ECO:0000313" key="1">
    <source>
        <dbReference type="EnsemblMetazoa" id="XP_020907022.1"/>
    </source>
</evidence>
<dbReference type="InterPro" id="IPR053269">
    <property type="entry name" value="Asp-Met_ligase"/>
</dbReference>
<dbReference type="KEGG" id="epa:110245109"/>
<organism evidence="1 2">
    <name type="scientific">Exaiptasia diaphana</name>
    <name type="common">Tropical sea anemone</name>
    <name type="synonym">Aiptasia pulchella</name>
    <dbReference type="NCBI Taxonomy" id="2652724"/>
    <lineage>
        <taxon>Eukaryota</taxon>
        <taxon>Metazoa</taxon>
        <taxon>Cnidaria</taxon>
        <taxon>Anthozoa</taxon>
        <taxon>Hexacorallia</taxon>
        <taxon>Actiniaria</taxon>
        <taxon>Aiptasiidae</taxon>
        <taxon>Exaiptasia</taxon>
    </lineage>
</organism>
<dbReference type="OMA" id="PAMGANC"/>
<dbReference type="EnsemblMetazoa" id="XM_021051363.1">
    <property type="protein sequence ID" value="XP_020907022.1"/>
    <property type="gene ID" value="LOC110245109"/>
</dbReference>
<dbReference type="AlphaFoldDB" id="A0A913XN72"/>
<proteinExistence type="predicted"/>
<dbReference type="Proteomes" id="UP000887567">
    <property type="component" value="Unplaced"/>
</dbReference>
<dbReference type="GeneID" id="110245109"/>
<accession>A0A913XN72</accession>
<dbReference type="RefSeq" id="XP_020907022.1">
    <property type="nucleotide sequence ID" value="XM_021051363.1"/>
</dbReference>
<name>A0A913XN72_EXADI</name>